<gene>
    <name evidence="1" type="ordered locus">RSPO_c03156</name>
</gene>
<dbReference type="Proteomes" id="UP000007953">
    <property type="component" value="Chromosome"/>
</dbReference>
<organism evidence="1 2">
    <name type="scientific">Ralstonia solanacearum (strain Po82)</name>
    <dbReference type="NCBI Taxonomy" id="1031711"/>
    <lineage>
        <taxon>Bacteria</taxon>
        <taxon>Pseudomonadati</taxon>
        <taxon>Pseudomonadota</taxon>
        <taxon>Betaproteobacteria</taxon>
        <taxon>Burkholderiales</taxon>
        <taxon>Burkholderiaceae</taxon>
        <taxon>Ralstonia</taxon>
        <taxon>Ralstonia solanacearum species complex</taxon>
    </lineage>
</organism>
<evidence type="ECO:0000313" key="1">
    <source>
        <dbReference type="EMBL" id="AEG70448.1"/>
    </source>
</evidence>
<dbReference type="EMBL" id="CP002819">
    <property type="protein sequence ID" value="AEG70448.1"/>
    <property type="molecule type" value="Genomic_DNA"/>
</dbReference>
<sequence>MAMRHRVLLLVGARQQGTGRLSYIPPRMLALLVARSRIRI</sequence>
<evidence type="ECO:0000313" key="2">
    <source>
        <dbReference type="Proteomes" id="UP000007953"/>
    </source>
</evidence>
<dbReference type="HOGENOM" id="CLU_3347715_0_0_4"/>
<dbReference type="KEGG" id="rsn:RSPO_c03156"/>
<name>F6G4I3_RALS8</name>
<dbReference type="AlphaFoldDB" id="F6G4I3"/>
<protein>
    <submittedName>
        <fullName evidence="1">Uncharacterized protein</fullName>
    </submittedName>
</protein>
<reference evidence="1 2" key="1">
    <citation type="journal article" date="2011" name="J. Bacteriol.">
        <title>Complete genome sequence of the plant pathogen Ralstonia solanacearum strain Po82.</title>
        <authorList>
            <person name="Xu J."/>
            <person name="Zheng H.J."/>
            <person name="Liu L."/>
            <person name="Pan Z.C."/>
            <person name="Prior P."/>
            <person name="Tang B."/>
            <person name="Xu J.S."/>
            <person name="Zhang H."/>
            <person name="Tian Q."/>
            <person name="Zhang L.Q."/>
            <person name="Feng J."/>
        </authorList>
    </citation>
    <scope>NUCLEOTIDE SEQUENCE [LARGE SCALE GENOMIC DNA]</scope>
    <source>
        <strain evidence="1 2">Po82</strain>
    </source>
</reference>
<accession>F6G4I3</accession>
<proteinExistence type="predicted"/>
<dbReference type="PATRIC" id="fig|1031711.3.peg.3087"/>